<sequence>MVQNRDHPGLFRVSETRLFYHFSIPAPRKLPHNILISIFILSHTISHQYTSSYRYL</sequence>
<dbReference type="EMBL" id="WOCE01000023">
    <property type="protein sequence ID" value="KAE9587554.1"/>
    <property type="molecule type" value="Genomic_DNA"/>
</dbReference>
<dbReference type="Proteomes" id="UP000447434">
    <property type="component" value="Chromosome 23"/>
</dbReference>
<keyword evidence="2" id="KW-1185">Reference proteome</keyword>
<comment type="caution">
    <text evidence="1">The sequence shown here is derived from an EMBL/GenBank/DDBJ whole genome shotgun (WGS) entry which is preliminary data.</text>
</comment>
<proteinExistence type="predicted"/>
<accession>A0A6A4NJ80</accession>
<organism evidence="1 2">
    <name type="scientific">Lupinus albus</name>
    <name type="common">White lupine</name>
    <name type="synonym">Lupinus termis</name>
    <dbReference type="NCBI Taxonomy" id="3870"/>
    <lineage>
        <taxon>Eukaryota</taxon>
        <taxon>Viridiplantae</taxon>
        <taxon>Streptophyta</taxon>
        <taxon>Embryophyta</taxon>
        <taxon>Tracheophyta</taxon>
        <taxon>Spermatophyta</taxon>
        <taxon>Magnoliopsida</taxon>
        <taxon>eudicotyledons</taxon>
        <taxon>Gunneridae</taxon>
        <taxon>Pentapetalae</taxon>
        <taxon>rosids</taxon>
        <taxon>fabids</taxon>
        <taxon>Fabales</taxon>
        <taxon>Fabaceae</taxon>
        <taxon>Papilionoideae</taxon>
        <taxon>50 kb inversion clade</taxon>
        <taxon>genistoids sensu lato</taxon>
        <taxon>core genistoids</taxon>
        <taxon>Genisteae</taxon>
        <taxon>Lupinus</taxon>
    </lineage>
</organism>
<name>A0A6A4NJ80_LUPAL</name>
<dbReference type="AlphaFoldDB" id="A0A6A4NJ80"/>
<evidence type="ECO:0000313" key="1">
    <source>
        <dbReference type="EMBL" id="KAE9587554.1"/>
    </source>
</evidence>
<reference evidence="2" key="1">
    <citation type="journal article" date="2020" name="Nat. Commun.">
        <title>Genome sequence of the cluster root forming white lupin.</title>
        <authorList>
            <person name="Hufnagel B."/>
            <person name="Marques A."/>
            <person name="Soriano A."/>
            <person name="Marques L."/>
            <person name="Divol F."/>
            <person name="Doumas P."/>
            <person name="Sallet E."/>
            <person name="Mancinotti D."/>
            <person name="Carrere S."/>
            <person name="Marande W."/>
            <person name="Arribat S."/>
            <person name="Keller J."/>
            <person name="Huneau C."/>
            <person name="Blein T."/>
            <person name="Aime D."/>
            <person name="Laguerre M."/>
            <person name="Taylor J."/>
            <person name="Schubert V."/>
            <person name="Nelson M."/>
            <person name="Geu-Flores F."/>
            <person name="Crespi M."/>
            <person name="Gallardo-Guerrero K."/>
            <person name="Delaux P.-M."/>
            <person name="Salse J."/>
            <person name="Berges H."/>
            <person name="Guyot R."/>
            <person name="Gouzy J."/>
            <person name="Peret B."/>
        </authorList>
    </citation>
    <scope>NUCLEOTIDE SEQUENCE [LARGE SCALE GENOMIC DNA]</scope>
    <source>
        <strain evidence="2">cv. Amiga</strain>
    </source>
</reference>
<evidence type="ECO:0000313" key="2">
    <source>
        <dbReference type="Proteomes" id="UP000447434"/>
    </source>
</evidence>
<gene>
    <name evidence="1" type="ORF">Lalb_Chr23g0275051</name>
</gene>
<protein>
    <submittedName>
        <fullName evidence="1">Uncharacterized protein</fullName>
    </submittedName>
</protein>